<dbReference type="NCBIfam" id="TIGR00912">
    <property type="entry name" value="2A0309"/>
    <property type="match status" value="1"/>
</dbReference>
<dbReference type="PANTHER" id="PTHR34975:SF2">
    <property type="entry name" value="SPORE GERMINATION PROTEIN A2"/>
    <property type="match status" value="1"/>
</dbReference>
<accession>A0A235FB82</accession>
<sequence length="364" mass="41442">MNHNLNHWQLSLIVFSFIMGSSLLMAPNLTSFFSGQDAWISMILAVIIGFLINILWLFLLKRYQFQSIFALNELTAGKIMGTAVNITIVFYALHLAAYVIRNLSNFMIANVIPESNPWTYQIMIILLAVYTTYYGFNNIARVSEFLNPWMFLLFIGSLLLTINKFEFSNLKPVFDQKFVYIAQGAYSTTGFPFIEIILLGSVFVYVKQKEKLTKSYMAGLLWGGAVLIITVIAVVGVQGDYMVKRQSYPTYELMRNISVVSILERIEVLITVVWIFGILVKVVVCLFAAVSGLKHISGHTSMRVFLLPCAILIWSMANHIHENMMEFTDFVGQNWTMWWFTLYAVIVIFLIAGIMRGKDKQAGT</sequence>
<dbReference type="Proteomes" id="UP000215059">
    <property type="component" value="Unassembled WGS sequence"/>
</dbReference>
<evidence type="ECO:0000313" key="10">
    <source>
        <dbReference type="Proteomes" id="UP000215059"/>
    </source>
</evidence>
<comment type="caution">
    <text evidence="9">The sequence shown here is derived from an EMBL/GenBank/DDBJ whole genome shotgun (WGS) entry which is preliminary data.</text>
</comment>
<dbReference type="EMBL" id="NOII01000001">
    <property type="protein sequence ID" value="OYD58596.1"/>
    <property type="molecule type" value="Genomic_DNA"/>
</dbReference>
<dbReference type="AlphaFoldDB" id="A0A235FB82"/>
<organism evidence="9 10">
    <name type="scientific">Fictibacillus aquaticus</name>
    <dbReference type="NCBI Taxonomy" id="2021314"/>
    <lineage>
        <taxon>Bacteria</taxon>
        <taxon>Bacillati</taxon>
        <taxon>Bacillota</taxon>
        <taxon>Bacilli</taxon>
        <taxon>Bacillales</taxon>
        <taxon>Fictibacillaceae</taxon>
        <taxon>Fictibacillus</taxon>
    </lineage>
</organism>
<feature type="transmembrane region" description="Helical" evidence="8">
    <location>
        <begin position="218"/>
        <end position="237"/>
    </location>
</feature>
<feature type="transmembrane region" description="Helical" evidence="8">
    <location>
        <begin position="185"/>
        <end position="206"/>
    </location>
</feature>
<evidence type="ECO:0000256" key="4">
    <source>
        <dbReference type="ARBA" id="ARBA00022544"/>
    </source>
</evidence>
<dbReference type="InterPro" id="IPR004761">
    <property type="entry name" value="Spore_GerAB"/>
</dbReference>
<evidence type="ECO:0000256" key="8">
    <source>
        <dbReference type="SAM" id="Phobius"/>
    </source>
</evidence>
<feature type="transmembrane region" description="Helical" evidence="8">
    <location>
        <begin position="148"/>
        <end position="165"/>
    </location>
</feature>
<gene>
    <name evidence="9" type="ORF">CGZ90_01455</name>
</gene>
<feature type="transmembrane region" description="Helical" evidence="8">
    <location>
        <begin position="39"/>
        <end position="59"/>
    </location>
</feature>
<evidence type="ECO:0000256" key="7">
    <source>
        <dbReference type="ARBA" id="ARBA00023136"/>
    </source>
</evidence>
<dbReference type="PANTHER" id="PTHR34975">
    <property type="entry name" value="SPORE GERMINATION PROTEIN A2"/>
    <property type="match status" value="1"/>
</dbReference>
<comment type="subcellular location">
    <subcellularLocation>
        <location evidence="1">Membrane</location>
        <topology evidence="1">Multi-pass membrane protein</topology>
    </subcellularLocation>
</comment>
<evidence type="ECO:0000313" key="9">
    <source>
        <dbReference type="EMBL" id="OYD58596.1"/>
    </source>
</evidence>
<dbReference type="RefSeq" id="WP_094250557.1">
    <property type="nucleotide sequence ID" value="NZ_JBHLXL010000001.1"/>
</dbReference>
<feature type="transmembrane region" description="Helical" evidence="8">
    <location>
        <begin position="337"/>
        <end position="355"/>
    </location>
</feature>
<proteinExistence type="inferred from homology"/>
<feature type="transmembrane region" description="Helical" evidence="8">
    <location>
        <begin position="268"/>
        <end position="293"/>
    </location>
</feature>
<keyword evidence="3" id="KW-0813">Transport</keyword>
<dbReference type="GO" id="GO:0009847">
    <property type="term" value="P:spore germination"/>
    <property type="evidence" value="ECO:0007669"/>
    <property type="project" value="InterPro"/>
</dbReference>
<evidence type="ECO:0000256" key="5">
    <source>
        <dbReference type="ARBA" id="ARBA00022692"/>
    </source>
</evidence>
<dbReference type="OrthoDB" id="2078716at2"/>
<reference evidence="9 10" key="1">
    <citation type="submission" date="2017-07" db="EMBL/GenBank/DDBJ databases">
        <title>Fictibacillus sp. nov. GDSW-R2A3 Genome sequencing and assembly.</title>
        <authorList>
            <person name="Mayilraj S."/>
        </authorList>
    </citation>
    <scope>NUCLEOTIDE SEQUENCE [LARGE SCALE GENOMIC DNA]</scope>
    <source>
        <strain evidence="9 10">GDSW-R2A3</strain>
    </source>
</reference>
<dbReference type="Pfam" id="PF03845">
    <property type="entry name" value="Spore_permease"/>
    <property type="match status" value="1"/>
</dbReference>
<feature type="transmembrane region" description="Helical" evidence="8">
    <location>
        <begin position="118"/>
        <end position="136"/>
    </location>
</feature>
<comment type="similarity">
    <text evidence="2">Belongs to the amino acid-polyamine-organocation (APC) superfamily. Spore germination protein (SGP) (TC 2.A.3.9) family.</text>
</comment>
<feature type="transmembrane region" description="Helical" evidence="8">
    <location>
        <begin position="300"/>
        <end position="317"/>
    </location>
</feature>
<keyword evidence="7 8" id="KW-0472">Membrane</keyword>
<keyword evidence="5 8" id="KW-0812">Transmembrane</keyword>
<keyword evidence="10" id="KW-1185">Reference proteome</keyword>
<evidence type="ECO:0000256" key="1">
    <source>
        <dbReference type="ARBA" id="ARBA00004141"/>
    </source>
</evidence>
<feature type="transmembrane region" description="Helical" evidence="8">
    <location>
        <begin position="12"/>
        <end position="33"/>
    </location>
</feature>
<feature type="transmembrane region" description="Helical" evidence="8">
    <location>
        <begin position="79"/>
        <end position="98"/>
    </location>
</feature>
<name>A0A235FB82_9BACL</name>
<keyword evidence="6 8" id="KW-1133">Transmembrane helix</keyword>
<dbReference type="GO" id="GO:0016020">
    <property type="term" value="C:membrane"/>
    <property type="evidence" value="ECO:0007669"/>
    <property type="project" value="UniProtKB-SubCell"/>
</dbReference>
<evidence type="ECO:0000256" key="2">
    <source>
        <dbReference type="ARBA" id="ARBA00007998"/>
    </source>
</evidence>
<evidence type="ECO:0000256" key="3">
    <source>
        <dbReference type="ARBA" id="ARBA00022448"/>
    </source>
</evidence>
<protein>
    <submittedName>
        <fullName evidence="9">Uncharacterized protein</fullName>
    </submittedName>
</protein>
<evidence type="ECO:0000256" key="6">
    <source>
        <dbReference type="ARBA" id="ARBA00022989"/>
    </source>
</evidence>
<keyword evidence="4" id="KW-0309">Germination</keyword>